<dbReference type="PANTHER" id="PTHR37419:SF1">
    <property type="entry name" value="SERINE_THREONINE-PROTEIN KINASE TOXIN HIPA"/>
    <property type="match status" value="1"/>
</dbReference>
<comment type="similarity">
    <text evidence="1">Belongs to the HipA Ser/Thr kinase family.</text>
</comment>
<evidence type="ECO:0000259" key="6">
    <source>
        <dbReference type="Pfam" id="PF13657"/>
    </source>
</evidence>
<evidence type="ECO:0000256" key="2">
    <source>
        <dbReference type="ARBA" id="ARBA00022679"/>
    </source>
</evidence>
<sequence>MATTAEVRLHGRRVGFLRFNKGRTEFVYEDDLDAPSHQTLGQIFEDDPRAVRRAFTGIPAWFANLLPEGALRKQIIREMGGGNVGDFTLLLRLGDYLPGAVSVHAESEPADDIGPEPPAETPEHPLRHSLAGVQLKFSISSDRMTSPASGDGGWWIVKLPDRTFRDLPANEYLTMRWLAATGFEVPAVDLVPATNVKGVAEGLADPNELLYVIERFDRTPAGRLHVEDFAQVADVEPLFKYGEPGQSYDGLAAVVAQLCGTDGYLDFIRRLAAMIVVGNTDAHLKNWALCYPDGRTPQLSPVYDFHSLTIYSQYRWQPLSLSINGQKAPGSITLDDFRGMAERIGEDPEKTARIVAETVERMRAAWTGELLEEARGRFDPLARHYAERLRSLSISTGVAG</sequence>
<reference evidence="7" key="1">
    <citation type="submission" date="2021-01" db="EMBL/GenBank/DDBJ databases">
        <title>Whole genome shotgun sequence of Dactylosporangium siamense NBRC 106093.</title>
        <authorList>
            <person name="Komaki H."/>
            <person name="Tamura T."/>
        </authorList>
    </citation>
    <scope>NUCLEOTIDE SEQUENCE</scope>
    <source>
        <strain evidence="7">NBRC 106093</strain>
    </source>
</reference>
<feature type="domain" description="HipA-like C-terminal" evidence="5">
    <location>
        <begin position="129"/>
        <end position="366"/>
    </location>
</feature>
<organism evidence="7 8">
    <name type="scientific">Dactylosporangium siamense</name>
    <dbReference type="NCBI Taxonomy" id="685454"/>
    <lineage>
        <taxon>Bacteria</taxon>
        <taxon>Bacillati</taxon>
        <taxon>Actinomycetota</taxon>
        <taxon>Actinomycetes</taxon>
        <taxon>Micromonosporales</taxon>
        <taxon>Micromonosporaceae</taxon>
        <taxon>Dactylosporangium</taxon>
    </lineage>
</organism>
<gene>
    <name evidence="7" type="ORF">Dsi01nite_022740</name>
</gene>
<protein>
    <submittedName>
        <fullName evidence="7">Kinase Y4dM</fullName>
    </submittedName>
</protein>
<dbReference type="Gene3D" id="1.10.1070.20">
    <property type="match status" value="1"/>
</dbReference>
<dbReference type="GO" id="GO:0005829">
    <property type="term" value="C:cytosol"/>
    <property type="evidence" value="ECO:0007669"/>
    <property type="project" value="TreeGrafter"/>
</dbReference>
<dbReference type="NCBIfam" id="TIGR03071">
    <property type="entry name" value="couple_hipA"/>
    <property type="match status" value="1"/>
</dbReference>
<feature type="domain" description="HipA N-terminal subdomain 1" evidence="6">
    <location>
        <begin position="6"/>
        <end position="103"/>
    </location>
</feature>
<dbReference type="GO" id="GO:0004674">
    <property type="term" value="F:protein serine/threonine kinase activity"/>
    <property type="evidence" value="ECO:0007669"/>
    <property type="project" value="TreeGrafter"/>
</dbReference>
<proteinExistence type="inferred from homology"/>
<dbReference type="InterPro" id="IPR052028">
    <property type="entry name" value="HipA_Ser/Thr_kinase"/>
</dbReference>
<dbReference type="EMBL" id="BONQ01000033">
    <property type="protein sequence ID" value="GIG44233.1"/>
    <property type="molecule type" value="Genomic_DNA"/>
</dbReference>
<dbReference type="RefSeq" id="WP_203846071.1">
    <property type="nucleotide sequence ID" value="NZ_BAAAVW010000001.1"/>
</dbReference>
<dbReference type="AlphaFoldDB" id="A0A919UB24"/>
<keyword evidence="3 7" id="KW-0418">Kinase</keyword>
<feature type="region of interest" description="Disordered" evidence="4">
    <location>
        <begin position="104"/>
        <end position="124"/>
    </location>
</feature>
<dbReference type="PANTHER" id="PTHR37419">
    <property type="entry name" value="SERINE/THREONINE-PROTEIN KINASE TOXIN HIPA"/>
    <property type="match status" value="1"/>
</dbReference>
<keyword evidence="2" id="KW-0808">Transferase</keyword>
<evidence type="ECO:0000256" key="3">
    <source>
        <dbReference type="ARBA" id="ARBA00022777"/>
    </source>
</evidence>
<dbReference type="InterPro" id="IPR012893">
    <property type="entry name" value="HipA-like_C"/>
</dbReference>
<dbReference type="InterPro" id="IPR017508">
    <property type="entry name" value="HipA_N1"/>
</dbReference>
<accession>A0A919UB24</accession>
<evidence type="ECO:0000313" key="8">
    <source>
        <dbReference type="Proteomes" id="UP000660611"/>
    </source>
</evidence>
<evidence type="ECO:0000313" key="7">
    <source>
        <dbReference type="EMBL" id="GIG44233.1"/>
    </source>
</evidence>
<name>A0A919UB24_9ACTN</name>
<dbReference type="Proteomes" id="UP000660611">
    <property type="component" value="Unassembled WGS sequence"/>
</dbReference>
<evidence type="ECO:0000259" key="5">
    <source>
        <dbReference type="Pfam" id="PF07804"/>
    </source>
</evidence>
<comment type="caution">
    <text evidence="7">The sequence shown here is derived from an EMBL/GenBank/DDBJ whole genome shotgun (WGS) entry which is preliminary data.</text>
</comment>
<evidence type="ECO:0000256" key="1">
    <source>
        <dbReference type="ARBA" id="ARBA00010164"/>
    </source>
</evidence>
<keyword evidence="8" id="KW-1185">Reference proteome</keyword>
<dbReference type="Pfam" id="PF13657">
    <property type="entry name" value="Couple_hipA"/>
    <property type="match status" value="1"/>
</dbReference>
<dbReference type="Pfam" id="PF07804">
    <property type="entry name" value="HipA_C"/>
    <property type="match status" value="1"/>
</dbReference>
<evidence type="ECO:0000256" key="4">
    <source>
        <dbReference type="SAM" id="MobiDB-lite"/>
    </source>
</evidence>